<name>A0A2A9NMA3_9AGAR</name>
<dbReference type="EMBL" id="KZ302049">
    <property type="protein sequence ID" value="PFH48822.1"/>
    <property type="molecule type" value="Genomic_DNA"/>
</dbReference>
<keyword evidence="3" id="KW-1185">Reference proteome</keyword>
<sequence length="432" mass="46276">MTTKISLCYFPEELLERILALCVSAPSQPIPVHQPQWHTPAFHAHRTAPLLVCKSFHRIATPLLYQSVHLYAPSQVQAISQTLTSNPHLARFVRCLVLSGIIAGSGRLLSQCSSLSILDFSLDAGISPPPPPAADVDQDTTEFCDALQSMTYLRHLVVRKPNMVYLTLPRTKYILSQLADALQSWDHLETANIAFRLSDDSPPARLPLLDTAAVHTPLNTTPSSPTSPSALLGGPITRLTHALSTCPRLHSFATHLPNLWNEAVLRVSTNKHLDRIVLTDGRMDISVIPEITGGLFLAADHPQAGIVGTGLFLMEARKHTRLSELIRAGTPIIRTRAQTMGPPATHHRSSSGQNVNPTVCAAATASGRGAGMNVTFLATRSSACSSAYASSPSPSSVSAPSAASVPSTPVSVSANSSSRSRTRSTKRRSLGI</sequence>
<protein>
    <submittedName>
        <fullName evidence="2">Uncharacterized protein</fullName>
    </submittedName>
</protein>
<dbReference type="Proteomes" id="UP000242287">
    <property type="component" value="Unassembled WGS sequence"/>
</dbReference>
<evidence type="ECO:0000313" key="3">
    <source>
        <dbReference type="Proteomes" id="UP000242287"/>
    </source>
</evidence>
<feature type="compositionally biased region" description="Low complexity" evidence="1">
    <location>
        <begin position="388"/>
        <end position="419"/>
    </location>
</feature>
<reference evidence="2 3" key="1">
    <citation type="submission" date="2014-02" db="EMBL/GenBank/DDBJ databases">
        <title>Transposable element dynamics among asymbiotic and ectomycorrhizal Amanita fungi.</title>
        <authorList>
            <consortium name="DOE Joint Genome Institute"/>
            <person name="Hess J."/>
            <person name="Skrede I."/>
            <person name="Wolfe B."/>
            <person name="LaButti K."/>
            <person name="Ohm R.A."/>
            <person name="Grigoriev I.V."/>
            <person name="Pringle A."/>
        </authorList>
    </citation>
    <scope>NUCLEOTIDE SEQUENCE [LARGE SCALE GENOMIC DNA]</scope>
    <source>
        <strain evidence="2 3">SKay4041</strain>
    </source>
</reference>
<dbReference type="OrthoDB" id="2786563at2759"/>
<dbReference type="AlphaFoldDB" id="A0A2A9NMA3"/>
<proteinExistence type="predicted"/>
<organism evidence="2 3">
    <name type="scientific">Amanita thiersii Skay4041</name>
    <dbReference type="NCBI Taxonomy" id="703135"/>
    <lineage>
        <taxon>Eukaryota</taxon>
        <taxon>Fungi</taxon>
        <taxon>Dikarya</taxon>
        <taxon>Basidiomycota</taxon>
        <taxon>Agaricomycotina</taxon>
        <taxon>Agaricomycetes</taxon>
        <taxon>Agaricomycetidae</taxon>
        <taxon>Agaricales</taxon>
        <taxon>Pluteineae</taxon>
        <taxon>Amanitaceae</taxon>
        <taxon>Amanita</taxon>
    </lineage>
</organism>
<feature type="compositionally biased region" description="Basic residues" evidence="1">
    <location>
        <begin position="420"/>
        <end position="432"/>
    </location>
</feature>
<accession>A0A2A9NMA3</accession>
<evidence type="ECO:0000313" key="2">
    <source>
        <dbReference type="EMBL" id="PFH48822.1"/>
    </source>
</evidence>
<evidence type="ECO:0000256" key="1">
    <source>
        <dbReference type="SAM" id="MobiDB-lite"/>
    </source>
</evidence>
<gene>
    <name evidence="2" type="ORF">AMATHDRAFT_5459</name>
</gene>
<feature type="region of interest" description="Disordered" evidence="1">
    <location>
        <begin position="388"/>
        <end position="432"/>
    </location>
</feature>